<keyword evidence="4" id="KW-1133">Transmembrane helix</keyword>
<proteinExistence type="predicted"/>
<protein>
    <submittedName>
        <fullName evidence="6">Methyl-accepting chemotaxis protein</fullName>
    </submittedName>
</protein>
<dbReference type="Proteomes" id="UP000183685">
    <property type="component" value="Unassembled WGS sequence"/>
</dbReference>
<dbReference type="RefSeq" id="WP_068305555.1">
    <property type="nucleotide sequence ID" value="NZ_DAIOMO010000001.1"/>
</dbReference>
<dbReference type="SUPFAM" id="SSF58104">
    <property type="entry name" value="Methyl-accepting chemotaxis protein (MCP) signaling domain"/>
    <property type="match status" value="1"/>
</dbReference>
<dbReference type="GO" id="GO:0007165">
    <property type="term" value="P:signal transduction"/>
    <property type="evidence" value="ECO:0007669"/>
    <property type="project" value="UniProtKB-KW"/>
</dbReference>
<keyword evidence="7" id="KW-1185">Reference proteome</keyword>
<gene>
    <name evidence="6" type="ORF">SAMN04488071_0794</name>
</gene>
<dbReference type="EMBL" id="FNAK01000002">
    <property type="protein sequence ID" value="SDD54973.1"/>
    <property type="molecule type" value="Genomic_DNA"/>
</dbReference>
<feature type="coiled-coil region" evidence="3">
    <location>
        <begin position="183"/>
        <end position="227"/>
    </location>
</feature>
<evidence type="ECO:0000256" key="3">
    <source>
        <dbReference type="SAM" id="Coils"/>
    </source>
</evidence>
<dbReference type="PANTHER" id="PTHR32089">
    <property type="entry name" value="METHYL-ACCEPTING CHEMOTAXIS PROTEIN MCPB"/>
    <property type="match status" value="1"/>
</dbReference>
<feature type="transmembrane region" description="Helical" evidence="4">
    <location>
        <begin position="37"/>
        <end position="55"/>
    </location>
</feature>
<feature type="transmembrane region" description="Helical" evidence="4">
    <location>
        <begin position="12"/>
        <end position="31"/>
    </location>
</feature>
<evidence type="ECO:0000259" key="5">
    <source>
        <dbReference type="PROSITE" id="PS50111"/>
    </source>
</evidence>
<dbReference type="PANTHER" id="PTHR32089:SF112">
    <property type="entry name" value="LYSOZYME-LIKE PROTEIN-RELATED"/>
    <property type="match status" value="1"/>
</dbReference>
<dbReference type="PROSITE" id="PS50111">
    <property type="entry name" value="CHEMOTAXIS_TRANSDUC_2"/>
    <property type="match status" value="1"/>
</dbReference>
<dbReference type="STRING" id="637679.GCA_001550055_02509"/>
<feature type="domain" description="Methyl-accepting transducer" evidence="5">
    <location>
        <begin position="243"/>
        <end position="500"/>
    </location>
</feature>
<dbReference type="SMART" id="SM00283">
    <property type="entry name" value="MA"/>
    <property type="match status" value="1"/>
</dbReference>
<evidence type="ECO:0000256" key="4">
    <source>
        <dbReference type="SAM" id="Phobius"/>
    </source>
</evidence>
<feature type="transmembrane region" description="Helical" evidence="4">
    <location>
        <begin position="141"/>
        <end position="161"/>
    </location>
</feature>
<keyword evidence="3" id="KW-0175">Coiled coil</keyword>
<reference evidence="6 7" key="1">
    <citation type="submission" date="2016-10" db="EMBL/GenBank/DDBJ databases">
        <authorList>
            <person name="de Groot N.N."/>
        </authorList>
    </citation>
    <scope>NUCLEOTIDE SEQUENCE [LARGE SCALE GENOMIC DNA]</scope>
    <source>
        <strain evidence="6 7">CGMCC 1.9109</strain>
    </source>
</reference>
<dbReference type="GO" id="GO:0016020">
    <property type="term" value="C:membrane"/>
    <property type="evidence" value="ECO:0007669"/>
    <property type="project" value="InterPro"/>
</dbReference>
<dbReference type="AlphaFoldDB" id="A0A1G6VNI4"/>
<keyword evidence="4" id="KW-0812">Transmembrane</keyword>
<feature type="transmembrane region" description="Helical" evidence="4">
    <location>
        <begin position="67"/>
        <end position="86"/>
    </location>
</feature>
<evidence type="ECO:0000256" key="2">
    <source>
        <dbReference type="PROSITE-ProRule" id="PRU00284"/>
    </source>
</evidence>
<keyword evidence="4" id="KW-0472">Membrane</keyword>
<accession>A0A1G6VNI4</accession>
<evidence type="ECO:0000313" key="6">
    <source>
        <dbReference type="EMBL" id="SDD54973.1"/>
    </source>
</evidence>
<evidence type="ECO:0000256" key="1">
    <source>
        <dbReference type="ARBA" id="ARBA00023224"/>
    </source>
</evidence>
<dbReference type="Pfam" id="PF00015">
    <property type="entry name" value="MCPsignal"/>
    <property type="match status" value="1"/>
</dbReference>
<name>A0A1G6VNI4_9PROT</name>
<evidence type="ECO:0000313" key="7">
    <source>
        <dbReference type="Proteomes" id="UP000183685"/>
    </source>
</evidence>
<dbReference type="InterPro" id="IPR004089">
    <property type="entry name" value="MCPsignal_dom"/>
</dbReference>
<dbReference type="OrthoDB" id="354287at2"/>
<sequence>MDIIDNIRATFSRFLTYALAAHVLLVVVAALSLGQDVLVPTILAALLAAVPIVIYWRLGASQLQRELAGTSMVLFAALLVYVFRGHPWQIDIHMYFFAVLALLTGFCDFRVIIVSAAVVAVHHLLFNFLVPTWVFPEGANFWRVVLHAVVVVVEVVCLIWLSQKLVSSFRQASQAQGKAEDAAKDALVAAEDAEKMRAEAEAALEQLKRNEAEKEAMQQQAAEERQVALERAAAERLEAANDFESSVNTLIAELSASIEDLGGNAHSLQEAVSIADDRVGSVSDSSSRVNSNVSTVAASTEEMSATAQEISRQVVQTTKVATEAADQSEVSEQAIKELMQRSNEIRNVIVMISDIAEQTNLLALNATIEAARAGEAGKGFAVVASEVKSLANQSAKATEEIEGLVERIIKATTAAEDANKNIVSIINSVRDNTNGIAAAVEEQSASTQETARAAQVAAEETAGVDEAAAELLAIVSTVSKTSQHSASLAEVLGGKIQEVRDRANAFVMQLSKS</sequence>
<keyword evidence="1 2" id="KW-0807">Transducer</keyword>
<feature type="transmembrane region" description="Helical" evidence="4">
    <location>
        <begin position="116"/>
        <end position="135"/>
    </location>
</feature>
<organism evidence="6 7">
    <name type="scientific">Kordiimonas lacus</name>
    <dbReference type="NCBI Taxonomy" id="637679"/>
    <lineage>
        <taxon>Bacteria</taxon>
        <taxon>Pseudomonadati</taxon>
        <taxon>Pseudomonadota</taxon>
        <taxon>Alphaproteobacteria</taxon>
        <taxon>Kordiimonadales</taxon>
        <taxon>Kordiimonadaceae</taxon>
        <taxon>Kordiimonas</taxon>
    </lineage>
</organism>
<dbReference type="Gene3D" id="1.10.287.950">
    <property type="entry name" value="Methyl-accepting chemotaxis protein"/>
    <property type="match status" value="1"/>
</dbReference>